<dbReference type="Proteomes" id="UP000269001">
    <property type="component" value="Unassembled WGS sequence"/>
</dbReference>
<evidence type="ECO:0000313" key="1">
    <source>
        <dbReference type="EMBL" id="RKG31164.1"/>
    </source>
</evidence>
<proteinExistence type="predicted"/>
<evidence type="ECO:0000313" key="2">
    <source>
        <dbReference type="Proteomes" id="UP000269001"/>
    </source>
</evidence>
<protein>
    <submittedName>
        <fullName evidence="1">Uncharacterized protein</fullName>
    </submittedName>
</protein>
<accession>A0A3A8EMH0</accession>
<reference evidence="1 2" key="1">
    <citation type="submission" date="2018-09" db="EMBL/GenBank/DDBJ databases">
        <title>The draft genome of Acinetobacter spp. strains.</title>
        <authorList>
            <person name="Qin J."/>
            <person name="Feng Y."/>
            <person name="Zong Z."/>
        </authorList>
    </citation>
    <scope>NUCLEOTIDE SEQUENCE [LARGE SCALE GENOMIC DNA]</scope>
    <source>
        <strain evidence="1 2">WCHAc060096</strain>
    </source>
</reference>
<comment type="caution">
    <text evidence="1">The sequence shown here is derived from an EMBL/GenBank/DDBJ whole genome shotgun (WGS) entry which is preliminary data.</text>
</comment>
<name>A0A3A8EMH0_9GAMM</name>
<dbReference type="AlphaFoldDB" id="A0A3A8EMH0"/>
<keyword evidence="2" id="KW-1185">Reference proteome</keyword>
<dbReference type="EMBL" id="RAXU01000023">
    <property type="protein sequence ID" value="RKG31164.1"/>
    <property type="molecule type" value="Genomic_DNA"/>
</dbReference>
<organism evidence="1 2">
    <name type="scientific">Acinetobacter guerrae</name>
    <dbReference type="NCBI Taxonomy" id="1843371"/>
    <lineage>
        <taxon>Bacteria</taxon>
        <taxon>Pseudomonadati</taxon>
        <taxon>Pseudomonadota</taxon>
        <taxon>Gammaproteobacteria</taxon>
        <taxon>Moraxellales</taxon>
        <taxon>Moraxellaceae</taxon>
        <taxon>Acinetobacter</taxon>
    </lineage>
</organism>
<gene>
    <name evidence="1" type="ORF">D7V21_14665</name>
</gene>
<sequence length="75" mass="8415">MYSNGTIRGVDLIGNGIPNIITECFSSEGSHFNIWGGENNEEKLLHRYTFLDMNMQSSCTESDKIFSPGLLDLKK</sequence>